<dbReference type="InterPro" id="IPR017105">
    <property type="entry name" value="AP3_complex_dsu"/>
</dbReference>
<dbReference type="Proteomes" id="UP000663874">
    <property type="component" value="Unassembled WGS sequence"/>
</dbReference>
<evidence type="ECO:0000256" key="2">
    <source>
        <dbReference type="ARBA" id="ARBA00006613"/>
    </source>
</evidence>
<dbReference type="GO" id="GO:0048499">
    <property type="term" value="P:synaptic vesicle membrane organization"/>
    <property type="evidence" value="ECO:0007669"/>
    <property type="project" value="TreeGrafter"/>
</dbReference>
<name>A0A820GN71_9BILA</name>
<dbReference type="GO" id="GO:0016182">
    <property type="term" value="P:synaptic vesicle budding from endosome"/>
    <property type="evidence" value="ECO:0007669"/>
    <property type="project" value="TreeGrafter"/>
</dbReference>
<keyword evidence="5" id="KW-0653">Protein transport</keyword>
<proteinExistence type="inferred from homology"/>
<evidence type="ECO:0000256" key="4">
    <source>
        <dbReference type="ARBA" id="ARBA00022737"/>
    </source>
</evidence>
<dbReference type="GO" id="GO:1904115">
    <property type="term" value="C:axon cytoplasm"/>
    <property type="evidence" value="ECO:0007669"/>
    <property type="project" value="GOC"/>
</dbReference>
<keyword evidence="6" id="KW-0472">Membrane</keyword>
<dbReference type="PANTHER" id="PTHR22781:SF12">
    <property type="entry name" value="AP-3 COMPLEX SUBUNIT DELTA-1"/>
    <property type="match status" value="1"/>
</dbReference>
<dbReference type="GO" id="GO:0006623">
    <property type="term" value="P:protein targeting to vacuole"/>
    <property type="evidence" value="ECO:0007669"/>
    <property type="project" value="TreeGrafter"/>
</dbReference>
<evidence type="ECO:0000256" key="1">
    <source>
        <dbReference type="ARBA" id="ARBA00004308"/>
    </source>
</evidence>
<keyword evidence="3" id="KW-0813">Transport</keyword>
<reference evidence="7" key="1">
    <citation type="submission" date="2021-02" db="EMBL/GenBank/DDBJ databases">
        <authorList>
            <person name="Nowell W R."/>
        </authorList>
    </citation>
    <scope>NUCLEOTIDE SEQUENCE</scope>
</reference>
<dbReference type="EMBL" id="CAJOBE010027585">
    <property type="protein sequence ID" value="CAF4278041.1"/>
    <property type="molecule type" value="Genomic_DNA"/>
</dbReference>
<dbReference type="GO" id="GO:0098830">
    <property type="term" value="C:presynaptic endosome"/>
    <property type="evidence" value="ECO:0007669"/>
    <property type="project" value="TreeGrafter"/>
</dbReference>
<dbReference type="GO" id="GO:0098943">
    <property type="term" value="P:neurotransmitter receptor transport, postsynaptic endosome to lysosome"/>
    <property type="evidence" value="ECO:0007669"/>
    <property type="project" value="TreeGrafter"/>
</dbReference>
<dbReference type="GO" id="GO:0048490">
    <property type="term" value="P:anterograde synaptic vesicle transport"/>
    <property type="evidence" value="ECO:0007669"/>
    <property type="project" value="TreeGrafter"/>
</dbReference>
<evidence type="ECO:0000256" key="3">
    <source>
        <dbReference type="ARBA" id="ARBA00022448"/>
    </source>
</evidence>
<comment type="similarity">
    <text evidence="2">Belongs to the adaptor complexes large subunit family.</text>
</comment>
<dbReference type="PANTHER" id="PTHR22781">
    <property type="entry name" value="DELTA ADAPTIN-RELATED"/>
    <property type="match status" value="1"/>
</dbReference>
<evidence type="ECO:0000256" key="5">
    <source>
        <dbReference type="ARBA" id="ARBA00022927"/>
    </source>
</evidence>
<dbReference type="AlphaFoldDB" id="A0A820GN71"/>
<dbReference type="GO" id="GO:0006896">
    <property type="term" value="P:Golgi to vacuole transport"/>
    <property type="evidence" value="ECO:0007669"/>
    <property type="project" value="TreeGrafter"/>
</dbReference>
<gene>
    <name evidence="7" type="ORF">FNK824_LOCUS39786</name>
</gene>
<comment type="subcellular location">
    <subcellularLocation>
        <location evidence="1">Endomembrane system</location>
    </subcellularLocation>
</comment>
<dbReference type="GO" id="GO:0043195">
    <property type="term" value="C:terminal bouton"/>
    <property type="evidence" value="ECO:0007669"/>
    <property type="project" value="TreeGrafter"/>
</dbReference>
<comment type="caution">
    <text evidence="7">The sequence shown here is derived from an EMBL/GenBank/DDBJ whole genome shotgun (WGS) entry which is preliminary data.</text>
</comment>
<evidence type="ECO:0000256" key="6">
    <source>
        <dbReference type="ARBA" id="ARBA00023136"/>
    </source>
</evidence>
<organism evidence="7 8">
    <name type="scientific">Rotaria sordida</name>
    <dbReference type="NCBI Taxonomy" id="392033"/>
    <lineage>
        <taxon>Eukaryota</taxon>
        <taxon>Metazoa</taxon>
        <taxon>Spiralia</taxon>
        <taxon>Gnathifera</taxon>
        <taxon>Rotifera</taxon>
        <taxon>Eurotatoria</taxon>
        <taxon>Bdelloidea</taxon>
        <taxon>Philodinida</taxon>
        <taxon>Philodinidae</taxon>
        <taxon>Rotaria</taxon>
    </lineage>
</organism>
<sequence>DLNSPSMYETGIAMSDLSCFINSDLVRDLANEIMTLFGVLTPLELRLGKKLIELLTDLIHSTSAMSL</sequence>
<accession>A0A820GN71</accession>
<dbReference type="GO" id="GO:0010008">
    <property type="term" value="C:endosome membrane"/>
    <property type="evidence" value="ECO:0007669"/>
    <property type="project" value="TreeGrafter"/>
</dbReference>
<evidence type="ECO:0000313" key="7">
    <source>
        <dbReference type="EMBL" id="CAF4278041.1"/>
    </source>
</evidence>
<evidence type="ECO:0000313" key="8">
    <source>
        <dbReference type="Proteomes" id="UP000663874"/>
    </source>
</evidence>
<dbReference type="GO" id="GO:0030123">
    <property type="term" value="C:AP-3 adaptor complex"/>
    <property type="evidence" value="ECO:0007669"/>
    <property type="project" value="InterPro"/>
</dbReference>
<protein>
    <submittedName>
        <fullName evidence="7">Uncharacterized protein</fullName>
    </submittedName>
</protein>
<feature type="non-terminal residue" evidence="7">
    <location>
        <position position="1"/>
    </location>
</feature>
<keyword evidence="4" id="KW-0677">Repeat</keyword>